<organism evidence="1 2">
    <name type="scientific">Oleomonas cavernae</name>
    <dbReference type="NCBI Taxonomy" id="2320859"/>
    <lineage>
        <taxon>Bacteria</taxon>
        <taxon>Pseudomonadati</taxon>
        <taxon>Pseudomonadota</taxon>
        <taxon>Alphaproteobacteria</taxon>
        <taxon>Acetobacterales</taxon>
        <taxon>Acetobacteraceae</taxon>
        <taxon>Oleomonas</taxon>
    </lineage>
</organism>
<dbReference type="SUPFAM" id="SSF48452">
    <property type="entry name" value="TPR-like"/>
    <property type="match status" value="1"/>
</dbReference>
<sequence length="312" mass="33215">MRLFMSATAADPELSPLEAMVAQAKIELEKAPDAAVAARLLDGSRRLVDALMSRRLATEAAAVLDEVWDLPGLADFGIESAILGFLSVRVLQASNRHEEAIDRAIAASARIAATKGDGRGLGAPLQADLAQARAASYETLGRREEARDAQGEAVARRAGLIGRNDLPDQRAGLASARNALGRLHLSLGNPDAAVAELETCLAELHEIAQATDGNLPPMLFNVHAAASNRLGRALVVSGKPYEAHPHLVTSVEAMRSLVNETRNLGLVEDFLTALGDLEKAEREMGNDRVAANLAAEAVRWRDHVKAQQQAGR</sequence>
<dbReference type="Proteomes" id="UP000284605">
    <property type="component" value="Unassembled WGS sequence"/>
</dbReference>
<protein>
    <submittedName>
        <fullName evidence="1">Tetratricopeptide repeat protein</fullName>
    </submittedName>
</protein>
<proteinExistence type="predicted"/>
<dbReference type="Gene3D" id="1.25.40.10">
    <property type="entry name" value="Tetratricopeptide repeat domain"/>
    <property type="match status" value="1"/>
</dbReference>
<dbReference type="EMBL" id="QYUK01000011">
    <property type="protein sequence ID" value="RJF87273.1"/>
    <property type="molecule type" value="Genomic_DNA"/>
</dbReference>
<evidence type="ECO:0000313" key="1">
    <source>
        <dbReference type="EMBL" id="RJF87273.1"/>
    </source>
</evidence>
<gene>
    <name evidence="1" type="ORF">D3874_09725</name>
</gene>
<comment type="caution">
    <text evidence="1">The sequence shown here is derived from an EMBL/GenBank/DDBJ whole genome shotgun (WGS) entry which is preliminary data.</text>
</comment>
<evidence type="ECO:0000313" key="2">
    <source>
        <dbReference type="Proteomes" id="UP000284605"/>
    </source>
</evidence>
<dbReference type="AlphaFoldDB" id="A0A418WB46"/>
<keyword evidence="2" id="KW-1185">Reference proteome</keyword>
<reference evidence="1 2" key="1">
    <citation type="submission" date="2018-09" db="EMBL/GenBank/DDBJ databases">
        <authorList>
            <person name="Zhu H."/>
        </authorList>
    </citation>
    <scope>NUCLEOTIDE SEQUENCE [LARGE SCALE GENOMIC DNA]</scope>
    <source>
        <strain evidence="1 2">K1W22B-8</strain>
    </source>
</reference>
<name>A0A418WB46_9PROT</name>
<accession>A0A418WB46</accession>
<dbReference type="InterPro" id="IPR011990">
    <property type="entry name" value="TPR-like_helical_dom_sf"/>
</dbReference>